<dbReference type="RefSeq" id="WP_262846210.1">
    <property type="nucleotide sequence ID" value="NZ_JANZYP010000044.1"/>
</dbReference>
<keyword evidence="5" id="KW-1185">Reference proteome</keyword>
<feature type="region of interest" description="Disordered" evidence="3">
    <location>
        <begin position="1"/>
        <end position="22"/>
    </location>
</feature>
<dbReference type="Proteomes" id="UP001595891">
    <property type="component" value="Unassembled WGS sequence"/>
</dbReference>
<keyword evidence="2 4" id="KW-0560">Oxidoreductase</keyword>
<reference evidence="5" key="1">
    <citation type="journal article" date="2019" name="Int. J. Syst. Evol. Microbiol.">
        <title>The Global Catalogue of Microorganisms (GCM) 10K type strain sequencing project: providing services to taxonomists for standard genome sequencing and annotation.</title>
        <authorList>
            <consortium name="The Broad Institute Genomics Platform"/>
            <consortium name="The Broad Institute Genome Sequencing Center for Infectious Disease"/>
            <person name="Wu L."/>
            <person name="Ma J."/>
        </authorList>
    </citation>
    <scope>NUCLEOTIDE SEQUENCE [LARGE SCALE GENOMIC DNA]</scope>
    <source>
        <strain evidence="5">CCUG 49560</strain>
    </source>
</reference>
<evidence type="ECO:0000256" key="1">
    <source>
        <dbReference type="ARBA" id="ARBA00010617"/>
    </source>
</evidence>
<comment type="caution">
    <text evidence="4">The sequence shown here is derived from an EMBL/GenBank/DDBJ whole genome shotgun (WGS) entry which is preliminary data.</text>
</comment>
<evidence type="ECO:0000313" key="5">
    <source>
        <dbReference type="Proteomes" id="UP001595891"/>
    </source>
</evidence>
<accession>A0ABV9EU09</accession>
<dbReference type="PANTHER" id="PTHR46696">
    <property type="entry name" value="P450, PUTATIVE (EUROFUNG)-RELATED"/>
    <property type="match status" value="1"/>
</dbReference>
<proteinExistence type="inferred from homology"/>
<dbReference type="Gene3D" id="1.10.630.10">
    <property type="entry name" value="Cytochrome P450"/>
    <property type="match status" value="1"/>
</dbReference>
<keyword evidence="2" id="KW-0503">Monooxygenase</keyword>
<dbReference type="SUPFAM" id="SSF48264">
    <property type="entry name" value="Cytochrome P450"/>
    <property type="match status" value="1"/>
</dbReference>
<gene>
    <name evidence="4" type="ORF">ACFO8L_38225</name>
</gene>
<dbReference type="CDD" id="cd11030">
    <property type="entry name" value="CYP105-like"/>
    <property type="match status" value="1"/>
</dbReference>
<dbReference type="PROSITE" id="PS00086">
    <property type="entry name" value="CYTOCHROME_P450"/>
    <property type="match status" value="1"/>
</dbReference>
<keyword evidence="2" id="KW-0408">Iron</keyword>
<evidence type="ECO:0000256" key="3">
    <source>
        <dbReference type="SAM" id="MobiDB-lite"/>
    </source>
</evidence>
<dbReference type="InterPro" id="IPR002397">
    <property type="entry name" value="Cyt_P450_B"/>
</dbReference>
<dbReference type="EMBL" id="JBHSFN010000039">
    <property type="protein sequence ID" value="MFC4591976.1"/>
    <property type="molecule type" value="Genomic_DNA"/>
</dbReference>
<dbReference type="InterPro" id="IPR001128">
    <property type="entry name" value="Cyt_P450"/>
</dbReference>
<comment type="similarity">
    <text evidence="1 2">Belongs to the cytochrome P450 family.</text>
</comment>
<dbReference type="PRINTS" id="PR00359">
    <property type="entry name" value="BP450"/>
</dbReference>
<evidence type="ECO:0000313" key="4">
    <source>
        <dbReference type="EMBL" id="MFC4591976.1"/>
    </source>
</evidence>
<dbReference type="PANTHER" id="PTHR46696:SF1">
    <property type="entry name" value="CYTOCHROME P450 YJIB-RELATED"/>
    <property type="match status" value="1"/>
</dbReference>
<organism evidence="4 5">
    <name type="scientific">Sphaerisporangium corydalis</name>
    <dbReference type="NCBI Taxonomy" id="1441875"/>
    <lineage>
        <taxon>Bacteria</taxon>
        <taxon>Bacillati</taxon>
        <taxon>Actinomycetota</taxon>
        <taxon>Actinomycetes</taxon>
        <taxon>Streptosporangiales</taxon>
        <taxon>Streptosporangiaceae</taxon>
        <taxon>Sphaerisporangium</taxon>
    </lineage>
</organism>
<keyword evidence="2" id="KW-0479">Metal-binding</keyword>
<dbReference type="InterPro" id="IPR017972">
    <property type="entry name" value="Cyt_P450_CS"/>
</dbReference>
<keyword evidence="2" id="KW-0349">Heme</keyword>
<dbReference type="Pfam" id="PF00067">
    <property type="entry name" value="p450"/>
    <property type="match status" value="1"/>
</dbReference>
<dbReference type="PRINTS" id="PR00385">
    <property type="entry name" value="P450"/>
</dbReference>
<dbReference type="InterPro" id="IPR036396">
    <property type="entry name" value="Cyt_P450_sf"/>
</dbReference>
<dbReference type="EC" id="1.14.-.-" evidence="4"/>
<protein>
    <submittedName>
        <fullName evidence="4">Cytochrome P450</fullName>
        <ecNumber evidence="4">1.14.-.-</ecNumber>
    </submittedName>
</protein>
<sequence>MAIPGEQTDGRDGRATTQSPTQIRRMLPADMVERGRCPFDPPSGVRERRDQGAVQPLTLLNGAPTWLVSGLPEARAILADPRFSSDRMRYPDVTTLQPHEVERLAAAAGSGPSAGGIAPKVESRTDGMFVFMDPPEHTRLRRLLTGQFTVRRMKALETRLREIAVEHIEAMMAAGTEADLVPAYALPIPSLAICELLGVDYADRAEFQERTAIALNSTTPEQERVQAGLGLYGFIQGLVTAKRAEPGDDILYGLIHDTDPPLTDAQLTDVALLLLGAGHETTANMLGLGTFALLEHPDQLAALRADPALMDNAIEELLRYLSIIQMGVSRVAIEDVTVDGVRIPAGGTVIIATPEANRDPRQWEDPDRFDVHRPRSTHLAFGHGIHQCLGQQLARSEMRVGLSELITRMPDLRLAVPADQVPLRNEMLIFGVHSLPVTWS</sequence>
<evidence type="ECO:0000256" key="2">
    <source>
        <dbReference type="RuleBase" id="RU000461"/>
    </source>
</evidence>
<name>A0ABV9EU09_9ACTN</name>
<dbReference type="GO" id="GO:0016491">
    <property type="term" value="F:oxidoreductase activity"/>
    <property type="evidence" value="ECO:0007669"/>
    <property type="project" value="UniProtKB-KW"/>
</dbReference>